<dbReference type="InterPro" id="IPR043128">
    <property type="entry name" value="Rev_trsase/Diguanyl_cyclase"/>
</dbReference>
<dbReference type="OMA" id="GHIRWER"/>
<dbReference type="SUPFAM" id="SSF56672">
    <property type="entry name" value="DNA/RNA polymerases"/>
    <property type="match status" value="1"/>
</dbReference>
<comment type="caution">
    <text evidence="6">The sequence shown here is derived from an EMBL/GenBank/DDBJ whole genome shotgun (WGS) entry which is preliminary data.</text>
</comment>
<dbReference type="CDD" id="cd00397">
    <property type="entry name" value="DNA_BRE_C"/>
    <property type="match status" value="1"/>
</dbReference>
<evidence type="ECO:0000259" key="4">
    <source>
        <dbReference type="PROSITE" id="PS50878"/>
    </source>
</evidence>
<dbReference type="Gene3D" id="1.10.443.10">
    <property type="entry name" value="Intergrase catalytic core"/>
    <property type="match status" value="1"/>
</dbReference>
<dbReference type="InterPro" id="IPR011010">
    <property type="entry name" value="DNA_brk_join_enz"/>
</dbReference>
<dbReference type="InterPro" id="IPR010998">
    <property type="entry name" value="Integrase_recombinase_N"/>
</dbReference>
<feature type="domain" description="Reverse transcriptase" evidence="4">
    <location>
        <begin position="448"/>
        <end position="630"/>
    </location>
</feature>
<proteinExistence type="predicted"/>
<protein>
    <submittedName>
        <fullName evidence="6">Retrovirus-related Pol polyprotein from transposon opus</fullName>
    </submittedName>
</protein>
<organism evidence="6 7">
    <name type="scientific">Folsomia candida</name>
    <name type="common">Springtail</name>
    <dbReference type="NCBI Taxonomy" id="158441"/>
    <lineage>
        <taxon>Eukaryota</taxon>
        <taxon>Metazoa</taxon>
        <taxon>Ecdysozoa</taxon>
        <taxon>Arthropoda</taxon>
        <taxon>Hexapoda</taxon>
        <taxon>Collembola</taxon>
        <taxon>Entomobryomorpha</taxon>
        <taxon>Isotomoidea</taxon>
        <taxon>Isotomidae</taxon>
        <taxon>Proisotominae</taxon>
        <taxon>Folsomia</taxon>
    </lineage>
</organism>
<evidence type="ECO:0000259" key="5">
    <source>
        <dbReference type="PROSITE" id="PS51898"/>
    </source>
</evidence>
<dbReference type="InterPro" id="IPR052055">
    <property type="entry name" value="Hepadnavirus_pol/RT"/>
</dbReference>
<dbReference type="Pfam" id="PF00078">
    <property type="entry name" value="RVT_1"/>
    <property type="match status" value="1"/>
</dbReference>
<evidence type="ECO:0000256" key="3">
    <source>
        <dbReference type="SAM" id="MobiDB-lite"/>
    </source>
</evidence>
<dbReference type="GO" id="GO:0003677">
    <property type="term" value="F:DNA binding"/>
    <property type="evidence" value="ECO:0007669"/>
    <property type="project" value="UniProtKB-KW"/>
</dbReference>
<dbReference type="InterPro" id="IPR013762">
    <property type="entry name" value="Integrase-like_cat_sf"/>
</dbReference>
<keyword evidence="1" id="KW-0238">DNA-binding</keyword>
<feature type="region of interest" description="Disordered" evidence="3">
    <location>
        <begin position="314"/>
        <end position="377"/>
    </location>
</feature>
<reference evidence="6 7" key="1">
    <citation type="submission" date="2015-12" db="EMBL/GenBank/DDBJ databases">
        <title>The genome of Folsomia candida.</title>
        <authorList>
            <person name="Faddeeva A."/>
            <person name="Derks M.F."/>
            <person name="Anvar Y."/>
            <person name="Smit S."/>
            <person name="Van Straalen N."/>
            <person name="Roelofs D."/>
        </authorList>
    </citation>
    <scope>NUCLEOTIDE SEQUENCE [LARGE SCALE GENOMIC DNA]</scope>
    <source>
        <strain evidence="6 7">VU population</strain>
        <tissue evidence="6">Whole body</tissue>
    </source>
</reference>
<dbReference type="InterPro" id="IPR000477">
    <property type="entry name" value="RT_dom"/>
</dbReference>
<dbReference type="GO" id="GO:0006310">
    <property type="term" value="P:DNA recombination"/>
    <property type="evidence" value="ECO:0007669"/>
    <property type="project" value="UniProtKB-KW"/>
</dbReference>
<dbReference type="Proteomes" id="UP000198287">
    <property type="component" value="Unassembled WGS sequence"/>
</dbReference>
<dbReference type="CDD" id="cd01647">
    <property type="entry name" value="RT_LTR"/>
    <property type="match status" value="1"/>
</dbReference>
<dbReference type="Pfam" id="PF00589">
    <property type="entry name" value="Phage_integrase"/>
    <property type="match status" value="1"/>
</dbReference>
<evidence type="ECO:0000313" key="6">
    <source>
        <dbReference type="EMBL" id="OXA38669.1"/>
    </source>
</evidence>
<dbReference type="SUPFAM" id="SSF47823">
    <property type="entry name" value="lambda integrase-like, N-terminal domain"/>
    <property type="match status" value="1"/>
</dbReference>
<feature type="compositionally biased region" description="Basic residues" evidence="3">
    <location>
        <begin position="13"/>
        <end position="27"/>
    </location>
</feature>
<dbReference type="PANTHER" id="PTHR33050">
    <property type="entry name" value="REVERSE TRANSCRIPTASE DOMAIN-CONTAINING PROTEIN"/>
    <property type="match status" value="1"/>
</dbReference>
<dbReference type="Gene3D" id="1.10.150.130">
    <property type="match status" value="1"/>
</dbReference>
<dbReference type="OrthoDB" id="2897838at2759"/>
<evidence type="ECO:0000256" key="1">
    <source>
        <dbReference type="ARBA" id="ARBA00023125"/>
    </source>
</evidence>
<feature type="compositionally biased region" description="Low complexity" evidence="3">
    <location>
        <begin position="49"/>
        <end position="61"/>
    </location>
</feature>
<dbReference type="Gene3D" id="3.30.70.270">
    <property type="match status" value="1"/>
</dbReference>
<dbReference type="SUPFAM" id="SSF56349">
    <property type="entry name" value="DNA breaking-rejoining enzymes"/>
    <property type="match status" value="1"/>
</dbReference>
<evidence type="ECO:0000313" key="7">
    <source>
        <dbReference type="Proteomes" id="UP000198287"/>
    </source>
</evidence>
<accession>A0A226D0C0</accession>
<evidence type="ECO:0000256" key="2">
    <source>
        <dbReference type="ARBA" id="ARBA00023172"/>
    </source>
</evidence>
<name>A0A226D0C0_FOLCA</name>
<dbReference type="PANTHER" id="PTHR33050:SF7">
    <property type="entry name" value="RIBONUCLEASE H"/>
    <property type="match status" value="1"/>
</dbReference>
<dbReference type="PROSITE" id="PS51898">
    <property type="entry name" value="TYR_RECOMBINASE"/>
    <property type="match status" value="1"/>
</dbReference>
<feature type="compositionally biased region" description="Polar residues" evidence="3">
    <location>
        <begin position="314"/>
        <end position="327"/>
    </location>
</feature>
<dbReference type="Gene3D" id="3.10.10.10">
    <property type="entry name" value="HIV Type 1 Reverse Transcriptase, subunit A, domain 1"/>
    <property type="match status" value="1"/>
</dbReference>
<keyword evidence="7" id="KW-1185">Reference proteome</keyword>
<dbReference type="PROSITE" id="PS50878">
    <property type="entry name" value="RT_POL"/>
    <property type="match status" value="1"/>
</dbReference>
<dbReference type="GO" id="GO:0071897">
    <property type="term" value="P:DNA biosynthetic process"/>
    <property type="evidence" value="ECO:0007669"/>
    <property type="project" value="UniProtKB-ARBA"/>
</dbReference>
<dbReference type="EMBL" id="LNIX01000044">
    <property type="protein sequence ID" value="OXA38669.1"/>
    <property type="molecule type" value="Genomic_DNA"/>
</dbReference>
<dbReference type="InterPro" id="IPR043502">
    <property type="entry name" value="DNA/RNA_pol_sf"/>
</dbReference>
<feature type="region of interest" description="Disordered" evidence="3">
    <location>
        <begin position="1"/>
        <end position="112"/>
    </location>
</feature>
<dbReference type="GO" id="GO:0015074">
    <property type="term" value="P:DNA integration"/>
    <property type="evidence" value="ECO:0007669"/>
    <property type="project" value="InterPro"/>
</dbReference>
<dbReference type="InterPro" id="IPR002104">
    <property type="entry name" value="Integrase_catalytic"/>
</dbReference>
<feature type="domain" description="Tyr recombinase" evidence="5">
    <location>
        <begin position="1084"/>
        <end position="1291"/>
    </location>
</feature>
<keyword evidence="2" id="KW-0233">DNA recombination</keyword>
<dbReference type="CDD" id="cd09275">
    <property type="entry name" value="RNase_HI_RT_DIRS1"/>
    <property type="match status" value="1"/>
</dbReference>
<gene>
    <name evidence="6" type="ORF">Fcan01_26562</name>
</gene>
<sequence>MPQSDSSTERSRSSVKKHKRKSTKGRIKRLERMVEQLVHSSRHKRRRSSSSSSSDSSNSTPKRSRRSNSGAISPPSGKEQASSNEHIKVLSNEHNNVPSNGNSMGSQGAIGKSDQTDDILIVDVLDTETAALLGDMPGSTAPKGPSFHPEISGRWNAIAKSGLSKEERDKITNKHPVAEGLIIEGAKLNPELVSAIPEYIKVKDDSLRRIQDHVATAATALGAAMNFLATEKCETSRLHILAQLSDAGRYLMGTQYALSLFRRKQVTGYVKDTIMTRILAESEVYPYLFGSDLSTQVKNAKSLTKVGHDIANKSQTETKSVRISTGRTPPASDKKTTYARKSAPLNYYRPLPSSSHKSSFRRNNRSNLSNSVGQVNESHQVSHAGRLRHFYTNWLALPNVSEQILSFVKGYRFPFRVKPKESLFENKQFSHKEELDIDNSISDLLLMGAVQTCKHVEGQFVSPIFLVPKPDGSHRFIINLKHLNTYLITSKFKMEDLRSAIKLMSKDCYMVTIDLKDAYYMINVAQLDRKFIRFQWKNILYEFTCVCFGQSTAPWLFTKLLRPVISKLRNMGFVSVIYLDDILLFGNTFEECQGNIQATISLLESLGFVINFTKSSLIPSQSAKYLGFILNSSSMTVALPDDKCLKLGNLCKSFLSKSTVTARQLAELIGSLVACIPAVPYGMLYTKRLERSKFLALSKNRLNFNVKLKLEASDFEDISWWIRNLPGACAPIRTDSFDFEIFSDASLTGWGVYSQGSTANGLWNSNQSCHSINYLELVAAYYGLRCFARDLSNVSILLRIDNTTALNYINRMGSIQYPHLSNVTRDIWNFCEQRHIWIFASYIRSRDNFMADKQSRIVHSESEWGLSNEAFQNICQHFGNPAVDLFASCQNAKCKSYVSWKPDPFAFCVDAFTLNWNSYNSYIFPPFNLVLRVLKKIKSDKAKAIVVVPFWECQPWFPSTTSHEPYTFSDGRTLIRDALLKYGLEESTHVIINSISSSSWRQYESSLRKWTDFANLKQFSVFSTSPENVTAFLSNLVSNVGYSSVNTARSAISLLSTNSPHDSVGSHPVVKRFIKGAAKLKPPKPRYDFTWDASQVTIYLKTLWPHSNLTLSVLSEKCVMLIALCTAHRCQTLSLIKLSKINFCDDKVEIFVEDVIKTSGPGKLQPRLVLPIFSQHPYWCAFTCLQDYISCTKDLRDPADDYLFLSISKPVKPVGSQTISRWIKNVLSKSGVDTTHFTRHSVRHASTSKAFSSGVSIDIIRQRAGWSKSSETFARFYNKPIISDMTYAKRDSSYNYNRTSHSSFNQRAFDDSTTAHNVAAQNLTRDSRTAPRVPGAHHVFYNRNPAEGFTCPVATLDSRGNRETSKARLLMQLF</sequence>
<feature type="compositionally biased region" description="Polar residues" evidence="3">
    <location>
        <begin position="92"/>
        <end position="106"/>
    </location>
</feature>